<dbReference type="PROSITE" id="PS50097">
    <property type="entry name" value="BTB"/>
    <property type="match status" value="1"/>
</dbReference>
<dbReference type="Pfam" id="PF07707">
    <property type="entry name" value="BACK"/>
    <property type="match status" value="1"/>
</dbReference>
<keyword evidence="6" id="KW-1185">Reference proteome</keyword>
<dbReference type="EMBL" id="BGPR01001988">
    <property type="protein sequence ID" value="GBM65687.1"/>
    <property type="molecule type" value="Genomic_DNA"/>
</dbReference>
<gene>
    <name evidence="5" type="primary">Klhl17_0</name>
    <name evidence="5" type="ORF">AVEN_148273_1</name>
</gene>
<proteinExistence type="predicted"/>
<keyword evidence="3" id="KW-0009">Actin-binding</keyword>
<dbReference type="OrthoDB" id="6413105at2759"/>
<protein>
    <submittedName>
        <fullName evidence="5">Kelch-like protein 17</fullName>
    </submittedName>
</protein>
<sequence length="650" mass="75294">MKRMTPELAPPSPSFHTTAAGCQLPLHVIKRPTSPIQGRSSVESSFEPAILRSRSRDHTTRRPRPRISAKIFNCGFWEGQHLFTDGTLQTDDGTTFRIHRVVLSQRSRYFRALFSFNLNQEPIVIKQTDSKILESILLYIYTGDAILDEKNVLDLMIASDYLLLDELLENCRSFAVQNVTCTNCLSTLSIAWQTEKLAIRNDCYRYSLVHFEDILKTKNGGLEELPFEILKKLLGSKSLNVISETCVWKAIVKWTETDSSSRLPHVPALLTCFRLEEEVDEELAAEILCHTIVSDNPHCYDLMLSKQFNYYLTKCTLLSQHTRSEAICYQNSPCSFGPRMPNHLYIIARHMLTPTKYGSQLFMTYDNGLDFWRQIGETNFFIDTMVRIGQFIYMFNASPKLNLIFDIIEEAFLPIRISPAPRHDSCMITLGEQLYSVGGSRFIGDSARTIYSYDFDRNLWKPIIMPHAIVIYGAVTLKGQIYIIGMAELEPAPILICQAYNPEKDDWFLLPPPNIFRRGFSVVVFHEQVFEVGGENDEHYLKSAEMYDPIMNTWMFLPDLPYQYFFPKAVIVDNKIIVYENNNDDTRYYEVNPPVYWDQDSWLWRSIDKSSPLYCIERYSFFLLDDHRFLEDITATNRSPGIKWERILTA</sequence>
<dbReference type="SMART" id="SM00225">
    <property type="entry name" value="BTB"/>
    <property type="match status" value="1"/>
</dbReference>
<dbReference type="AlphaFoldDB" id="A0A4Y2HK42"/>
<evidence type="ECO:0000313" key="5">
    <source>
        <dbReference type="EMBL" id="GBM65687.1"/>
    </source>
</evidence>
<dbReference type="Pfam" id="PF00651">
    <property type="entry name" value="BTB"/>
    <property type="match status" value="1"/>
</dbReference>
<evidence type="ECO:0000313" key="6">
    <source>
        <dbReference type="Proteomes" id="UP000499080"/>
    </source>
</evidence>
<dbReference type="PROSITE" id="PS51257">
    <property type="entry name" value="PROKAR_LIPOPROTEIN"/>
    <property type="match status" value="1"/>
</dbReference>
<accession>A0A4Y2HK42</accession>
<dbReference type="InterPro" id="IPR000210">
    <property type="entry name" value="BTB/POZ_dom"/>
</dbReference>
<dbReference type="PANTHER" id="PTHR24412:SF489">
    <property type="entry name" value="RING FINGER DOMAIN AND KELCH REPEAT-CONTAINING PROTEIN DDB_G0271372"/>
    <property type="match status" value="1"/>
</dbReference>
<evidence type="ECO:0000256" key="2">
    <source>
        <dbReference type="ARBA" id="ARBA00022737"/>
    </source>
</evidence>
<organism evidence="5 6">
    <name type="scientific">Araneus ventricosus</name>
    <name type="common">Orbweaver spider</name>
    <name type="synonym">Epeira ventricosa</name>
    <dbReference type="NCBI Taxonomy" id="182803"/>
    <lineage>
        <taxon>Eukaryota</taxon>
        <taxon>Metazoa</taxon>
        <taxon>Ecdysozoa</taxon>
        <taxon>Arthropoda</taxon>
        <taxon>Chelicerata</taxon>
        <taxon>Arachnida</taxon>
        <taxon>Araneae</taxon>
        <taxon>Araneomorphae</taxon>
        <taxon>Entelegynae</taxon>
        <taxon>Araneoidea</taxon>
        <taxon>Araneidae</taxon>
        <taxon>Araneus</taxon>
    </lineage>
</organism>
<keyword evidence="2" id="KW-0677">Repeat</keyword>
<evidence type="ECO:0000256" key="3">
    <source>
        <dbReference type="ARBA" id="ARBA00023203"/>
    </source>
</evidence>
<evidence type="ECO:0000256" key="1">
    <source>
        <dbReference type="ARBA" id="ARBA00022441"/>
    </source>
</evidence>
<dbReference type="InterPro" id="IPR011333">
    <property type="entry name" value="SKP1/BTB/POZ_sf"/>
</dbReference>
<dbReference type="InterPro" id="IPR006652">
    <property type="entry name" value="Kelch_1"/>
</dbReference>
<dbReference type="Gene3D" id="2.120.10.80">
    <property type="entry name" value="Kelch-type beta propeller"/>
    <property type="match status" value="1"/>
</dbReference>
<dbReference type="GO" id="GO:0003779">
    <property type="term" value="F:actin binding"/>
    <property type="evidence" value="ECO:0007669"/>
    <property type="project" value="UniProtKB-KW"/>
</dbReference>
<feature type="domain" description="BTB" evidence="4">
    <location>
        <begin position="84"/>
        <end position="149"/>
    </location>
</feature>
<dbReference type="Gene3D" id="3.30.710.10">
    <property type="entry name" value="Potassium Channel Kv1.1, Chain A"/>
    <property type="match status" value="1"/>
</dbReference>
<dbReference type="CDD" id="cd18186">
    <property type="entry name" value="BTB_POZ_ZBTB_KLHL-like"/>
    <property type="match status" value="1"/>
</dbReference>
<comment type="caution">
    <text evidence="5">The sequence shown here is derived from an EMBL/GenBank/DDBJ whole genome shotgun (WGS) entry which is preliminary data.</text>
</comment>
<evidence type="ECO:0000259" key="4">
    <source>
        <dbReference type="PROSITE" id="PS50097"/>
    </source>
</evidence>
<dbReference type="SUPFAM" id="SSF54695">
    <property type="entry name" value="POZ domain"/>
    <property type="match status" value="1"/>
</dbReference>
<dbReference type="Gene3D" id="1.25.40.420">
    <property type="match status" value="1"/>
</dbReference>
<dbReference type="InterPro" id="IPR011705">
    <property type="entry name" value="BACK"/>
</dbReference>
<reference evidence="5 6" key="1">
    <citation type="journal article" date="2019" name="Sci. Rep.">
        <title>Orb-weaving spider Araneus ventricosus genome elucidates the spidroin gene catalogue.</title>
        <authorList>
            <person name="Kono N."/>
            <person name="Nakamura H."/>
            <person name="Ohtoshi R."/>
            <person name="Moran D.A.P."/>
            <person name="Shinohara A."/>
            <person name="Yoshida Y."/>
            <person name="Fujiwara M."/>
            <person name="Mori M."/>
            <person name="Tomita M."/>
            <person name="Arakawa K."/>
        </authorList>
    </citation>
    <scope>NUCLEOTIDE SEQUENCE [LARGE SCALE GENOMIC DNA]</scope>
</reference>
<dbReference type="SUPFAM" id="SSF117281">
    <property type="entry name" value="Kelch motif"/>
    <property type="match status" value="1"/>
</dbReference>
<name>A0A4Y2HK42_ARAVE</name>
<dbReference type="Pfam" id="PF01344">
    <property type="entry name" value="Kelch_1"/>
    <property type="match status" value="2"/>
</dbReference>
<dbReference type="InterPro" id="IPR015915">
    <property type="entry name" value="Kelch-typ_b-propeller"/>
</dbReference>
<dbReference type="PANTHER" id="PTHR24412">
    <property type="entry name" value="KELCH PROTEIN"/>
    <property type="match status" value="1"/>
</dbReference>
<dbReference type="SMART" id="SM00875">
    <property type="entry name" value="BACK"/>
    <property type="match status" value="1"/>
</dbReference>
<keyword evidence="1" id="KW-0880">Kelch repeat</keyword>
<dbReference type="Proteomes" id="UP000499080">
    <property type="component" value="Unassembled WGS sequence"/>
</dbReference>
<dbReference type="SMART" id="SM00612">
    <property type="entry name" value="Kelch"/>
    <property type="match status" value="2"/>
</dbReference>